<comment type="caution">
    <text evidence="2">The sequence shown here is derived from an EMBL/GenBank/DDBJ whole genome shotgun (WGS) entry which is preliminary data.</text>
</comment>
<dbReference type="Pfam" id="PF09299">
    <property type="entry name" value="Mu-transpos_C"/>
    <property type="match status" value="1"/>
</dbReference>
<dbReference type="InterPro" id="IPR001584">
    <property type="entry name" value="Integrase_cat-core"/>
</dbReference>
<dbReference type="InterPro" id="IPR015378">
    <property type="entry name" value="Transposase-like_Mu_C"/>
</dbReference>
<reference evidence="2" key="2">
    <citation type="journal article" date="2014" name="ISME J.">
        <title>Microbial stratification in low pH oxic and suboxic macroscopic growths along an acid mine drainage.</title>
        <authorList>
            <person name="Mendez-Garcia C."/>
            <person name="Mesa V."/>
            <person name="Sprenger R.R."/>
            <person name="Richter M."/>
            <person name="Diez M.S."/>
            <person name="Solano J."/>
            <person name="Bargiela R."/>
            <person name="Golyshina O.V."/>
            <person name="Manteca A."/>
            <person name="Ramos J.L."/>
            <person name="Gallego J.R."/>
            <person name="Llorente I."/>
            <person name="Martins Dos Santos V.A."/>
            <person name="Jensen O.N."/>
            <person name="Pelaez A.I."/>
            <person name="Sanchez J."/>
            <person name="Ferrer M."/>
        </authorList>
    </citation>
    <scope>NUCLEOTIDE SEQUENCE</scope>
</reference>
<gene>
    <name evidence="2" type="ORF">B2A_00644</name>
</gene>
<accession>T1BGR6</accession>
<reference evidence="2" key="1">
    <citation type="submission" date="2013-08" db="EMBL/GenBank/DDBJ databases">
        <authorList>
            <person name="Mendez C."/>
            <person name="Richter M."/>
            <person name="Ferrer M."/>
            <person name="Sanchez J."/>
        </authorList>
    </citation>
    <scope>NUCLEOTIDE SEQUENCE</scope>
</reference>
<dbReference type="GO" id="GO:0015074">
    <property type="term" value="P:DNA integration"/>
    <property type="evidence" value="ECO:0007669"/>
    <property type="project" value="InterPro"/>
</dbReference>
<dbReference type="GO" id="GO:0003676">
    <property type="term" value="F:nucleic acid binding"/>
    <property type="evidence" value="ECO:0007669"/>
    <property type="project" value="InterPro"/>
</dbReference>
<organism evidence="2">
    <name type="scientific">mine drainage metagenome</name>
    <dbReference type="NCBI Taxonomy" id="410659"/>
    <lineage>
        <taxon>unclassified sequences</taxon>
        <taxon>metagenomes</taxon>
        <taxon>ecological metagenomes</taxon>
    </lineage>
</organism>
<dbReference type="AlphaFoldDB" id="T1BGR6"/>
<name>T1BGR6_9ZZZZ</name>
<dbReference type="InterPro" id="IPR012337">
    <property type="entry name" value="RNaseH-like_sf"/>
</dbReference>
<dbReference type="Gene3D" id="3.30.420.10">
    <property type="entry name" value="Ribonuclease H-like superfamily/Ribonuclease H"/>
    <property type="match status" value="1"/>
</dbReference>
<dbReference type="PROSITE" id="PS50994">
    <property type="entry name" value="INTEGRASE"/>
    <property type="match status" value="1"/>
</dbReference>
<proteinExistence type="predicted"/>
<feature type="non-terminal residue" evidence="2">
    <location>
        <position position="1"/>
    </location>
</feature>
<evidence type="ECO:0000259" key="1">
    <source>
        <dbReference type="PROSITE" id="PS50994"/>
    </source>
</evidence>
<feature type="domain" description="Integrase catalytic" evidence="1">
    <location>
        <begin position="54"/>
        <end position="268"/>
    </location>
</feature>
<dbReference type="InterPro" id="IPR036397">
    <property type="entry name" value="RNaseH_sf"/>
</dbReference>
<sequence length="393" mass="43308">GNRPFLSIIHGNIATQCREEGLKPPEISTVRHRAASLDAYEVTKRREGAKAARYKHKPLVGHIQVARVLEQVQIDHTLADVILVSELDRRVPIGRPWLTLAVDVASRVVVGVHISFDPPSAIAVAMCLENLLLPKDAYLADLKLKGPWPCAGIPECVHVDNGRDFHSVALERGCAELGITLQYRPVGSPHYGGIIERLIGTMMGRCRLLPGATQSNVVARGDYDAEAKATMTLSEFRAFLVNDIVGIYHVSTHRTLMVPPIKKWEELVAGKPLERTIPEGWRAAQVRLAFYPHEERLVRRTGIQLWERHYWVGDLTEWVGRSSAAPCSTTPAISGTFICAAPMAKCCAPRPRITIPPSSPWRIGCGIAKRAAPSAVIRHFLRSRTRACGPGPL</sequence>
<dbReference type="EMBL" id="AUZZ01000503">
    <property type="protein sequence ID" value="EQD67813.1"/>
    <property type="molecule type" value="Genomic_DNA"/>
</dbReference>
<protein>
    <submittedName>
        <fullName evidence="2">Integrase catalytic subunit</fullName>
    </submittedName>
</protein>
<evidence type="ECO:0000313" key="2">
    <source>
        <dbReference type="EMBL" id="EQD67813.1"/>
    </source>
</evidence>
<dbReference type="SUPFAM" id="SSF53098">
    <property type="entry name" value="Ribonuclease H-like"/>
    <property type="match status" value="1"/>
</dbReference>